<dbReference type="EMBL" id="DRGL01000067">
    <property type="protein sequence ID" value="HEA22809.1"/>
    <property type="molecule type" value="Genomic_DNA"/>
</dbReference>
<protein>
    <recommendedName>
        <fullName evidence="3">Toprim-like</fullName>
    </recommendedName>
</protein>
<organism evidence="2">
    <name type="scientific">Pricia antarctica</name>
    <dbReference type="NCBI Taxonomy" id="641691"/>
    <lineage>
        <taxon>Bacteria</taxon>
        <taxon>Pseudomonadati</taxon>
        <taxon>Bacteroidota</taxon>
        <taxon>Flavobacteriia</taxon>
        <taxon>Flavobacteriales</taxon>
        <taxon>Flavobacteriaceae</taxon>
        <taxon>Pricia</taxon>
    </lineage>
</organism>
<accession>A0A831QQ36</accession>
<sequence>MKSPNYGEDPQHYKELIAKINDGSDFPMYLHRNGYRLVKKSAGSMEFKNDRDSIVLQTSRRPVTYFNRNDSLDKGLFFKYLLRRSANFYMAIKSGLEIMDRSYNLQNTELKIQRPGTSPKPLEDNYNIVPLRNSDYLRSERSISESTIKSIPFSGRIFNAYHHRDNGGTIANIAFPKYDLEDSPKNYILYNRPYHSKKDKELKKFRLVLNRKDHFLFHSKPIKNPAKIVFGESGIDLLSYHELHGRPDNFYISFGGNVYDEKLRFFGQLIEPYLKTGETELVSIMDNDVKGQEYDLKVFGSLINSYRPDIYIESSFRNGNVRLNIHYTEKIRDRLPHHKNILMENLASDRRDGNLGLCPIQCAEFSDKIVFEYKNNLTADTNDTERKGTAFKTLLRAVNGLYLPFATDIHKSNGKDWNDDLRASKKAKFHKIGAILPDAMAIGDKIELRAPKGPEGATNVGVIKGISEKSVECDFGLNYTYAIPYPSIREHFQRNISPSPERGRENQGIQRKNNNLQNTL</sequence>
<gene>
    <name evidence="2" type="ORF">ENH87_18095</name>
</gene>
<feature type="region of interest" description="Disordered" evidence="1">
    <location>
        <begin position="495"/>
        <end position="520"/>
    </location>
</feature>
<evidence type="ECO:0008006" key="3">
    <source>
        <dbReference type="Google" id="ProtNLM"/>
    </source>
</evidence>
<evidence type="ECO:0000256" key="1">
    <source>
        <dbReference type="SAM" id="MobiDB-lite"/>
    </source>
</evidence>
<name>A0A831QQ36_9FLAO</name>
<feature type="compositionally biased region" description="Polar residues" evidence="1">
    <location>
        <begin position="507"/>
        <end position="520"/>
    </location>
</feature>
<dbReference type="Proteomes" id="UP000886191">
    <property type="component" value="Unassembled WGS sequence"/>
</dbReference>
<reference evidence="2" key="1">
    <citation type="journal article" date="2020" name="mSystems">
        <title>Genome- and Community-Level Interaction Insights into Carbon Utilization and Element Cycling Functions of Hydrothermarchaeota in Hydrothermal Sediment.</title>
        <authorList>
            <person name="Zhou Z."/>
            <person name="Liu Y."/>
            <person name="Xu W."/>
            <person name="Pan J."/>
            <person name="Luo Z.H."/>
            <person name="Li M."/>
        </authorList>
    </citation>
    <scope>NUCLEOTIDE SEQUENCE [LARGE SCALE GENOMIC DNA]</scope>
    <source>
        <strain evidence="2">HyVt-345</strain>
    </source>
</reference>
<evidence type="ECO:0000313" key="2">
    <source>
        <dbReference type="EMBL" id="HEA22809.1"/>
    </source>
</evidence>
<proteinExistence type="predicted"/>
<dbReference type="AlphaFoldDB" id="A0A831QQ36"/>
<comment type="caution">
    <text evidence="2">The sequence shown here is derived from an EMBL/GenBank/DDBJ whole genome shotgun (WGS) entry which is preliminary data.</text>
</comment>